<evidence type="ECO:0000256" key="2">
    <source>
        <dbReference type="ARBA" id="ARBA00022692"/>
    </source>
</evidence>
<comment type="caution">
    <text evidence="6">The sequence shown here is derived from an EMBL/GenBank/DDBJ whole genome shotgun (WGS) entry which is preliminary data.</text>
</comment>
<dbReference type="GO" id="GO:0016020">
    <property type="term" value="C:membrane"/>
    <property type="evidence" value="ECO:0007669"/>
    <property type="project" value="UniProtKB-SubCell"/>
</dbReference>
<evidence type="ECO:0000313" key="7">
    <source>
        <dbReference type="Proteomes" id="UP001375240"/>
    </source>
</evidence>
<sequence length="303" mass="33673">MFTGFYQYNGSTPAAIAGVACFCLLLAFSAWRMCTARAWFMVTNIVALLMEVVGLGARVVSVNSPGNLAAYVVSTVLITLAPSVQAANVYMLAGRTIRRSTPLQSQNFRTLWLNPRYLTATFLTQDIISFAVQLIGVGMLLNAIAGASSGDIQSGQQLQHALNVLVVGFAGQIVTLCVFMAVIVRFHMKSREWRVVVRARGLVERERVMGVGFYFAHMATLLLLIRTLYRLNEFVAEARGWDIFLVTQEWPFWVCEMAVVFLLFLSCVVPEYPGAWFTRRGPLEQDFETAIQAALAGKELEDF</sequence>
<keyword evidence="2 5" id="KW-0812">Transmembrane</keyword>
<feature type="transmembrane region" description="Helical" evidence="5">
    <location>
        <begin position="208"/>
        <end position="230"/>
    </location>
</feature>
<feature type="transmembrane region" description="Helical" evidence="5">
    <location>
        <begin position="12"/>
        <end position="31"/>
    </location>
</feature>
<proteinExistence type="predicted"/>
<reference evidence="6 7" key="1">
    <citation type="submission" date="2019-10" db="EMBL/GenBank/DDBJ databases">
        <authorList>
            <person name="Palmer J.M."/>
        </authorList>
    </citation>
    <scope>NUCLEOTIDE SEQUENCE [LARGE SCALE GENOMIC DNA]</scope>
    <source>
        <strain evidence="6 7">TWF696</strain>
    </source>
</reference>
<dbReference type="AlphaFoldDB" id="A0AAV9V6K0"/>
<dbReference type="Proteomes" id="UP001375240">
    <property type="component" value="Unassembled WGS sequence"/>
</dbReference>
<evidence type="ECO:0000256" key="3">
    <source>
        <dbReference type="ARBA" id="ARBA00022989"/>
    </source>
</evidence>
<organism evidence="6 7">
    <name type="scientific">Orbilia brochopaga</name>
    <dbReference type="NCBI Taxonomy" id="3140254"/>
    <lineage>
        <taxon>Eukaryota</taxon>
        <taxon>Fungi</taxon>
        <taxon>Dikarya</taxon>
        <taxon>Ascomycota</taxon>
        <taxon>Pezizomycotina</taxon>
        <taxon>Orbiliomycetes</taxon>
        <taxon>Orbiliales</taxon>
        <taxon>Orbiliaceae</taxon>
        <taxon>Orbilia</taxon>
    </lineage>
</organism>
<evidence type="ECO:0000313" key="6">
    <source>
        <dbReference type="EMBL" id="KAK6355200.1"/>
    </source>
</evidence>
<feature type="transmembrane region" description="Helical" evidence="5">
    <location>
        <begin position="69"/>
        <end position="93"/>
    </location>
</feature>
<protein>
    <submittedName>
        <fullName evidence="6">Uncharacterized protein</fullName>
    </submittedName>
</protein>
<feature type="transmembrane region" description="Helical" evidence="5">
    <location>
        <begin position="250"/>
        <end position="270"/>
    </location>
</feature>
<dbReference type="PANTHER" id="PTHR31465">
    <property type="entry name" value="PROTEIN RTA1-RELATED"/>
    <property type="match status" value="1"/>
</dbReference>
<feature type="transmembrane region" description="Helical" evidence="5">
    <location>
        <begin position="117"/>
        <end position="141"/>
    </location>
</feature>
<dbReference type="PANTHER" id="PTHR31465:SF28">
    <property type="entry name" value="DOMAIN PROTEIN, PUTATIVE-RELATED"/>
    <property type="match status" value="1"/>
</dbReference>
<feature type="transmembrane region" description="Helical" evidence="5">
    <location>
        <begin position="161"/>
        <end position="187"/>
    </location>
</feature>
<gene>
    <name evidence="6" type="ORF">TWF696_004317</name>
</gene>
<feature type="transmembrane region" description="Helical" evidence="5">
    <location>
        <begin position="38"/>
        <end position="57"/>
    </location>
</feature>
<keyword evidence="3 5" id="KW-1133">Transmembrane helix</keyword>
<comment type="subcellular location">
    <subcellularLocation>
        <location evidence="1">Membrane</location>
        <topology evidence="1">Multi-pass membrane protein</topology>
    </subcellularLocation>
</comment>
<dbReference type="EMBL" id="JAVHNQ010000002">
    <property type="protein sequence ID" value="KAK6355200.1"/>
    <property type="molecule type" value="Genomic_DNA"/>
</dbReference>
<evidence type="ECO:0000256" key="4">
    <source>
        <dbReference type="ARBA" id="ARBA00023136"/>
    </source>
</evidence>
<name>A0AAV9V6K0_9PEZI</name>
<dbReference type="InterPro" id="IPR007568">
    <property type="entry name" value="RTA1"/>
</dbReference>
<evidence type="ECO:0000256" key="1">
    <source>
        <dbReference type="ARBA" id="ARBA00004141"/>
    </source>
</evidence>
<keyword evidence="4 5" id="KW-0472">Membrane</keyword>
<evidence type="ECO:0000256" key="5">
    <source>
        <dbReference type="SAM" id="Phobius"/>
    </source>
</evidence>
<accession>A0AAV9V6K0</accession>
<dbReference type="Pfam" id="PF04479">
    <property type="entry name" value="RTA1"/>
    <property type="match status" value="1"/>
</dbReference>
<keyword evidence="7" id="KW-1185">Reference proteome</keyword>